<dbReference type="Gene3D" id="3.40.190.100">
    <property type="entry name" value="Glycine betaine-binding periplasmic protein, domain 2"/>
    <property type="match status" value="1"/>
</dbReference>
<dbReference type="InterPro" id="IPR007210">
    <property type="entry name" value="ABC_Gly_betaine_transp_sub-bd"/>
</dbReference>
<evidence type="ECO:0000256" key="1">
    <source>
        <dbReference type="SAM" id="SignalP"/>
    </source>
</evidence>
<sequence>MFSAIHKSRRVAAYCAAAMTAPLLLSAHVAAAEPIENTDPIRFAMNEWTSQNVLTQIAGRILTKAGYNVEYVTAGYTTQLTALASGELTASMEIWGNNAGEGFAKMTKSGEIEVVGENGLLGGGGWIYPEYVEKLCPGLPNWEALKGCASIFATPETLPQGQLIDYPPEWGNKYTLERVTALGLDFKPVSGGSEGAMLAALRSSVASKVPVLVYLWWPHPIFAELKLKRVEAPAWSAECETDPKWGLNPDAAFDCGWEDVKVAVAAWPGMKDKWPKAYKILKNFRIDNDEDMALAHAVDAGQKLNAVADTWISSNEGRWKGWISDAEK</sequence>
<feature type="chain" id="PRO_5040789355" evidence="1">
    <location>
        <begin position="32"/>
        <end position="328"/>
    </location>
</feature>
<reference evidence="3" key="2">
    <citation type="submission" date="2021-03" db="EMBL/GenBank/DDBJ databases">
        <authorList>
            <person name="Artuso I."/>
            <person name="Turrini P."/>
            <person name="Pirolo M."/>
            <person name="Lugli G.A."/>
            <person name="Ventura M."/>
            <person name="Visca P."/>
        </authorList>
    </citation>
    <scope>NUCLEOTIDE SEQUENCE</scope>
    <source>
        <strain evidence="3">LMG 26462</strain>
    </source>
</reference>
<reference evidence="3" key="1">
    <citation type="journal article" date="2021" name="Microorganisms">
        <title>Phylogenomic Reconstruction and Metabolic Potential of the Genus Aminobacter.</title>
        <authorList>
            <person name="Artuso I."/>
            <person name="Turrini P."/>
            <person name="Pirolo M."/>
            <person name="Lugli G.A."/>
            <person name="Ventura M."/>
            <person name="Visca P."/>
        </authorList>
    </citation>
    <scope>NUCLEOTIDE SEQUENCE</scope>
    <source>
        <strain evidence="3">LMG 26462</strain>
    </source>
</reference>
<name>A0A9X1AHC6_9HYPH</name>
<comment type="caution">
    <text evidence="3">The sequence shown here is derived from an EMBL/GenBank/DDBJ whole genome shotgun (WGS) entry which is preliminary data.</text>
</comment>
<evidence type="ECO:0000313" key="3">
    <source>
        <dbReference type="EMBL" id="MBT1159682.1"/>
    </source>
</evidence>
<dbReference type="GO" id="GO:0022857">
    <property type="term" value="F:transmembrane transporter activity"/>
    <property type="evidence" value="ECO:0007669"/>
    <property type="project" value="InterPro"/>
</dbReference>
<accession>A0A9X1AHC6</accession>
<organism evidence="3 4">
    <name type="scientific">Aminobacter anthyllidis</name>
    <dbReference type="NCBI Taxonomy" id="1035067"/>
    <lineage>
        <taxon>Bacteria</taxon>
        <taxon>Pseudomonadati</taxon>
        <taxon>Pseudomonadota</taxon>
        <taxon>Alphaproteobacteria</taxon>
        <taxon>Hyphomicrobiales</taxon>
        <taxon>Phyllobacteriaceae</taxon>
        <taxon>Aminobacter</taxon>
    </lineage>
</organism>
<dbReference type="SUPFAM" id="SSF53850">
    <property type="entry name" value="Periplasmic binding protein-like II"/>
    <property type="match status" value="1"/>
</dbReference>
<dbReference type="RefSeq" id="WP_214393491.1">
    <property type="nucleotide sequence ID" value="NZ_JAFLWW010000013.1"/>
</dbReference>
<dbReference type="Gene3D" id="3.40.190.10">
    <property type="entry name" value="Periplasmic binding protein-like II"/>
    <property type="match status" value="1"/>
</dbReference>
<evidence type="ECO:0000259" key="2">
    <source>
        <dbReference type="Pfam" id="PF04069"/>
    </source>
</evidence>
<dbReference type="CDD" id="cd13643">
    <property type="entry name" value="PBP2_BCP_2"/>
    <property type="match status" value="1"/>
</dbReference>
<protein>
    <submittedName>
        <fullName evidence="3">ABC transporter substrate-binding protein</fullName>
    </submittedName>
</protein>
<feature type="domain" description="ABC-type glycine betaine transport system substrate-binding" evidence="2">
    <location>
        <begin position="39"/>
        <end position="313"/>
    </location>
</feature>
<dbReference type="GO" id="GO:0043190">
    <property type="term" value="C:ATP-binding cassette (ABC) transporter complex"/>
    <property type="evidence" value="ECO:0007669"/>
    <property type="project" value="InterPro"/>
</dbReference>
<keyword evidence="4" id="KW-1185">Reference proteome</keyword>
<dbReference type="Pfam" id="PF04069">
    <property type="entry name" value="OpuAC"/>
    <property type="match status" value="1"/>
</dbReference>
<feature type="signal peptide" evidence="1">
    <location>
        <begin position="1"/>
        <end position="31"/>
    </location>
</feature>
<proteinExistence type="predicted"/>
<dbReference type="AlphaFoldDB" id="A0A9X1AHC6"/>
<dbReference type="EMBL" id="JAFLWW010000013">
    <property type="protein sequence ID" value="MBT1159682.1"/>
    <property type="molecule type" value="Genomic_DNA"/>
</dbReference>
<gene>
    <name evidence="3" type="ORF">J1C56_29455</name>
</gene>
<keyword evidence="1" id="KW-0732">Signal</keyword>
<dbReference type="Proteomes" id="UP001138921">
    <property type="component" value="Unassembled WGS sequence"/>
</dbReference>
<evidence type="ECO:0000313" key="4">
    <source>
        <dbReference type="Proteomes" id="UP001138921"/>
    </source>
</evidence>